<name>A0A1H5JK93_9BRAD</name>
<proteinExistence type="predicted"/>
<sequence length="71" mass="7735">MPQSNGTFTLTINSRTTFGETKSQEQVEIAYLLRQVAQDVQSGNPSRHIIDRNGNDVGSYAFGSGMVNSGR</sequence>
<dbReference type="EMBL" id="FNTI01000001">
    <property type="protein sequence ID" value="SEE52058.1"/>
    <property type="molecule type" value="Genomic_DNA"/>
</dbReference>
<evidence type="ECO:0000313" key="1">
    <source>
        <dbReference type="EMBL" id="SEE52058.1"/>
    </source>
</evidence>
<gene>
    <name evidence="1" type="ORF">SAMN05444171_7834</name>
</gene>
<protein>
    <submittedName>
        <fullName evidence="1">Uncharacterized protein</fullName>
    </submittedName>
</protein>
<dbReference type="AlphaFoldDB" id="A0A1H5JK93"/>
<dbReference type="RefSeq" id="WP_074830570.1">
    <property type="nucleotide sequence ID" value="NZ_FNTI01000001.1"/>
</dbReference>
<accession>A0A1H5JK93</accession>
<evidence type="ECO:0000313" key="2">
    <source>
        <dbReference type="Proteomes" id="UP000183208"/>
    </source>
</evidence>
<dbReference type="Proteomes" id="UP000183208">
    <property type="component" value="Unassembled WGS sequence"/>
</dbReference>
<organism evidence="1 2">
    <name type="scientific">Bradyrhizobium lablabi</name>
    <dbReference type="NCBI Taxonomy" id="722472"/>
    <lineage>
        <taxon>Bacteria</taxon>
        <taxon>Pseudomonadati</taxon>
        <taxon>Pseudomonadota</taxon>
        <taxon>Alphaproteobacteria</taxon>
        <taxon>Hyphomicrobiales</taxon>
        <taxon>Nitrobacteraceae</taxon>
        <taxon>Bradyrhizobium</taxon>
    </lineage>
</organism>
<reference evidence="1 2" key="1">
    <citation type="submission" date="2016-10" db="EMBL/GenBank/DDBJ databases">
        <authorList>
            <person name="de Groot N.N."/>
        </authorList>
    </citation>
    <scope>NUCLEOTIDE SEQUENCE [LARGE SCALE GENOMIC DNA]</scope>
    <source>
        <strain evidence="1 2">GAS522</strain>
    </source>
</reference>